<feature type="region of interest" description="Disordered" evidence="1">
    <location>
        <begin position="190"/>
        <end position="243"/>
    </location>
</feature>
<name>A0A9W7AM21_9STRA</name>
<feature type="compositionally biased region" description="Polar residues" evidence="1">
    <location>
        <begin position="1"/>
        <end position="16"/>
    </location>
</feature>
<feature type="compositionally biased region" description="Low complexity" evidence="1">
    <location>
        <begin position="19"/>
        <end position="32"/>
    </location>
</feature>
<feature type="compositionally biased region" description="Basic and acidic residues" evidence="1">
    <location>
        <begin position="311"/>
        <end position="355"/>
    </location>
</feature>
<feature type="region of interest" description="Disordered" evidence="1">
    <location>
        <begin position="1"/>
        <end position="61"/>
    </location>
</feature>
<protein>
    <submittedName>
        <fullName evidence="2">Uncharacterized protein</fullName>
    </submittedName>
</protein>
<reference evidence="2" key="1">
    <citation type="submission" date="2022-07" db="EMBL/GenBank/DDBJ databases">
        <title>Genome analysis of Parmales, a sister group of diatoms, reveals the evolutionary specialization of diatoms from phago-mixotrophs to photoautotrophs.</title>
        <authorList>
            <person name="Ban H."/>
            <person name="Sato S."/>
            <person name="Yoshikawa S."/>
            <person name="Kazumasa Y."/>
            <person name="Nakamura Y."/>
            <person name="Ichinomiya M."/>
            <person name="Saitoh K."/>
            <person name="Sato N."/>
            <person name="Blanc-Mathieu R."/>
            <person name="Endo H."/>
            <person name="Kuwata A."/>
            <person name="Ogata H."/>
        </authorList>
    </citation>
    <scope>NUCLEOTIDE SEQUENCE</scope>
</reference>
<proteinExistence type="predicted"/>
<comment type="caution">
    <text evidence="2">The sequence shown here is derived from an EMBL/GenBank/DDBJ whole genome shotgun (WGS) entry which is preliminary data.</text>
</comment>
<feature type="non-terminal residue" evidence="2">
    <location>
        <position position="372"/>
    </location>
</feature>
<evidence type="ECO:0000313" key="3">
    <source>
        <dbReference type="Proteomes" id="UP001165082"/>
    </source>
</evidence>
<dbReference type="Proteomes" id="UP001165082">
    <property type="component" value="Unassembled WGS sequence"/>
</dbReference>
<evidence type="ECO:0000313" key="2">
    <source>
        <dbReference type="EMBL" id="GMH75426.1"/>
    </source>
</evidence>
<feature type="region of interest" description="Disordered" evidence="1">
    <location>
        <begin position="311"/>
        <end position="372"/>
    </location>
</feature>
<gene>
    <name evidence="2" type="ORF">TrRE_jg1150</name>
</gene>
<sequence>SDNNSLNRGSRANSEDYNLGVSPSHGSASSGAGTLGTGKGGGAKQHGHEVNRQGSGEYSEILANMQEQEVNMKKIKVKMGRDKEVETDQGNNGGEGDRVKRAHSKRKESLGSHVNVVETDGDNKDNKDVLDLSLIIQLEGKEQRVQFEYHLTLDDPLAVAKEMVTELNVAESEVHEISLTIKRAALEAREKQKAKGRGEQGMPPTVNKESPPLGAIKENGVKGAGKEDGSGSHNDQILPSPPLNLDGIVGPPPVVSVNAGGVGSLNLDDDYASDSSDEELSSLEQEYNQKLQRANKAYTTRMDNLHKSKVEREAQHRKVVEKHERDMADYDKRVKNAEMEQAKRVQELESDWEGKRRAHVERRRAGGGGGGG</sequence>
<feature type="non-terminal residue" evidence="2">
    <location>
        <position position="1"/>
    </location>
</feature>
<feature type="compositionally biased region" description="Gly residues" evidence="1">
    <location>
        <begin position="33"/>
        <end position="44"/>
    </location>
</feature>
<feature type="region of interest" description="Disordered" evidence="1">
    <location>
        <begin position="77"/>
        <end position="124"/>
    </location>
</feature>
<accession>A0A9W7AM21</accession>
<dbReference type="EMBL" id="BRXZ01001624">
    <property type="protein sequence ID" value="GMH75426.1"/>
    <property type="molecule type" value="Genomic_DNA"/>
</dbReference>
<organism evidence="2 3">
    <name type="scientific">Triparma retinervis</name>
    <dbReference type="NCBI Taxonomy" id="2557542"/>
    <lineage>
        <taxon>Eukaryota</taxon>
        <taxon>Sar</taxon>
        <taxon>Stramenopiles</taxon>
        <taxon>Ochrophyta</taxon>
        <taxon>Bolidophyceae</taxon>
        <taxon>Parmales</taxon>
        <taxon>Triparmaceae</taxon>
        <taxon>Triparma</taxon>
    </lineage>
</organism>
<dbReference type="AlphaFoldDB" id="A0A9W7AM21"/>
<keyword evidence="3" id="KW-1185">Reference proteome</keyword>
<dbReference type="OrthoDB" id="206915at2759"/>
<evidence type="ECO:0000256" key="1">
    <source>
        <dbReference type="SAM" id="MobiDB-lite"/>
    </source>
</evidence>